<reference evidence="2 3" key="1">
    <citation type="submission" date="2024-01" db="EMBL/GenBank/DDBJ databases">
        <title>Survival strategy associated with biotechnological potential of Virgibacillus dokdonensis T4.6 isolated from salt-fermented shrimp paste.</title>
        <authorList>
            <person name="Doan T.V."/>
            <person name="Quach N.T."/>
            <person name="Phi Q.-T."/>
        </authorList>
    </citation>
    <scope>NUCLEOTIDE SEQUENCE [LARGE SCALE GENOMIC DNA]</scope>
    <source>
        <strain evidence="2 3">T4.6</strain>
    </source>
</reference>
<dbReference type="Proteomes" id="UP001356080">
    <property type="component" value="Unassembled WGS sequence"/>
</dbReference>
<protein>
    <submittedName>
        <fullName evidence="2">Uncharacterized protein</fullName>
    </submittedName>
</protein>
<name>A0ABU7VFU0_9BACI</name>
<comment type="caution">
    <text evidence="2">The sequence shown here is derived from an EMBL/GenBank/DDBJ whole genome shotgun (WGS) entry which is preliminary data.</text>
</comment>
<gene>
    <name evidence="2" type="ORF">V2W34_10945</name>
</gene>
<evidence type="ECO:0000313" key="3">
    <source>
        <dbReference type="Proteomes" id="UP001356080"/>
    </source>
</evidence>
<keyword evidence="3" id="KW-1185">Reference proteome</keyword>
<dbReference type="EMBL" id="JAZHPM010000017">
    <property type="protein sequence ID" value="MEF2292518.1"/>
    <property type="molecule type" value="Genomic_DNA"/>
</dbReference>
<feature type="signal peptide" evidence="1">
    <location>
        <begin position="1"/>
        <end position="23"/>
    </location>
</feature>
<proteinExistence type="predicted"/>
<accession>A0ABU7VFU0</accession>
<dbReference type="RefSeq" id="WP_331805471.1">
    <property type="nucleotide sequence ID" value="NZ_JAZHPM010000017.1"/>
</dbReference>
<organism evidence="2 3">
    <name type="scientific">Virgibacillus dokdonensis</name>
    <dbReference type="NCBI Taxonomy" id="302167"/>
    <lineage>
        <taxon>Bacteria</taxon>
        <taxon>Bacillati</taxon>
        <taxon>Bacillota</taxon>
        <taxon>Bacilli</taxon>
        <taxon>Bacillales</taxon>
        <taxon>Bacillaceae</taxon>
        <taxon>Virgibacillus</taxon>
    </lineage>
</organism>
<evidence type="ECO:0000256" key="1">
    <source>
        <dbReference type="SAM" id="SignalP"/>
    </source>
</evidence>
<evidence type="ECO:0000313" key="2">
    <source>
        <dbReference type="EMBL" id="MEF2292518.1"/>
    </source>
</evidence>
<keyword evidence="1" id="KW-0732">Signal</keyword>
<sequence length="216" mass="24947">MKKIFFGLFLFLLLSIFNVTVYADEIGSEEEKDFLYEGLKPGETVVDFYSEPVSKDELNYENEVLPKEALTENESIEGESVSPMSRRKKWYLKGGKKYVGLSYGSWRYAGASTISGGVLHASHSSTVANSYSGSLNVTKRDLNAYIGFNTTKSWSKTVSYSSPSYPSGRYRLQYRHVYKKYKVKQVQAYHPRGRVYATKYVYPKRWIERNYRVVKF</sequence>
<feature type="chain" id="PRO_5047456558" evidence="1">
    <location>
        <begin position="24"/>
        <end position="216"/>
    </location>
</feature>